<dbReference type="Gene3D" id="3.40.50.2000">
    <property type="entry name" value="Glycogen Phosphorylase B"/>
    <property type="match status" value="1"/>
</dbReference>
<dbReference type="Pfam" id="PF13692">
    <property type="entry name" value="Glyco_trans_1_4"/>
    <property type="match status" value="1"/>
</dbReference>
<sequence>MRFLSINASKFENTTFMFVGSGNDSIMVDSLTEQFKNIVHIPWVNNVSEIYSLIDCFILPSRFESGPGCPITLLEALHFNIPVIASNIPEIAATVPSEYLFEVESSN</sequence>
<organism evidence="1">
    <name type="scientific">uncultured Geobacter sp</name>
    <dbReference type="NCBI Taxonomy" id="186741"/>
    <lineage>
        <taxon>Bacteria</taxon>
        <taxon>Pseudomonadati</taxon>
        <taxon>Thermodesulfobacteriota</taxon>
        <taxon>Desulfuromonadia</taxon>
        <taxon>Geobacterales</taxon>
        <taxon>Geobacteraceae</taxon>
        <taxon>Geobacter</taxon>
        <taxon>environmental samples</taxon>
    </lineage>
</organism>
<dbReference type="AlphaFoldDB" id="A0A060C6Z5"/>
<dbReference type="SUPFAM" id="SSF53756">
    <property type="entry name" value="UDP-Glycosyltransferase/glycogen phosphorylase"/>
    <property type="match status" value="1"/>
</dbReference>
<accession>A0A060C6Z5</accession>
<name>A0A060C6Z5_9BACT</name>
<dbReference type="EMBL" id="KF121237">
    <property type="protein sequence ID" value="AIA88521.1"/>
    <property type="molecule type" value="Genomic_DNA"/>
</dbReference>
<reference evidence="1" key="1">
    <citation type="journal article" date="2013" name="Environ. Microbiol.">
        <title>Seasonally variable intestinal metagenomes of the red palm weevil (Rhynchophorus ferrugineus).</title>
        <authorList>
            <person name="Jia S."/>
            <person name="Zhang X."/>
            <person name="Zhang G."/>
            <person name="Yin A."/>
            <person name="Zhang S."/>
            <person name="Li F."/>
            <person name="Wang L."/>
            <person name="Zhao D."/>
            <person name="Yun Q."/>
            <person name="Tala"/>
            <person name="Wang J."/>
            <person name="Sun G."/>
            <person name="Baabdullah M."/>
            <person name="Yu X."/>
            <person name="Hu S."/>
            <person name="Al-Mssallem I.S."/>
            <person name="Yu J."/>
        </authorList>
    </citation>
    <scope>NUCLEOTIDE SEQUENCE</scope>
</reference>
<protein>
    <submittedName>
        <fullName evidence="1">CAZy families GT4 protein</fullName>
    </submittedName>
</protein>
<evidence type="ECO:0000313" key="1">
    <source>
        <dbReference type="EMBL" id="AIA88521.1"/>
    </source>
</evidence>
<proteinExistence type="predicted"/>
<feature type="non-terminal residue" evidence="1">
    <location>
        <position position="107"/>
    </location>
</feature>